<sequence length="532" mass="59589">MKKWKWMASTVAVALTVGTIGCSNPSTNNATGTNAPVNSSETPKAAAETPKAQQGPTKFSISLRTLNFDYVEKAVNNLNDDKWVKELEKKTNSDLDIRLVPHAEFEKKMIQMFATGDIPEVVQANASTTGKELAGSVQAGVFLDLTGLLKQYGPNLMKAIPQAAWDEVTLNGKIYAIPEFISQPSRRSTWVREDLMKKAGITKDPKTVEEYMDMLRSFKKLGVENPFMGRQDFKYADLFFGAYDVYPYSSQYEVVNGTVQPKFFDTENMEKALQTYKTMFDEGLINKEFATINPTNFKNIILQGKAGMWEMNAQEMLQWQTQLQQAVPDAKIKIIPSPAGTDGKGGGYLYSSGARAYFINAKTPKEKLAGIIKFFDWQVTEEADKWFDLTLPIDPKTDAEVSEQRYLSGFLHMVKDDAYRKQILGATPAGQELLKTFETILPNEGRGGLEFDPALQTMQKNPDIAPLSDTPPPVLLTHMVKMVYGKEPITDWPKVIEEWKSKGGNDALKEANDLFQKKSGFKLRGPEAQKWK</sequence>
<dbReference type="PANTHER" id="PTHR43649">
    <property type="entry name" value="ARABINOSE-BINDING PROTEIN-RELATED"/>
    <property type="match status" value="1"/>
</dbReference>
<reference evidence="4" key="1">
    <citation type="journal article" date="2019" name="Int. J. Syst. Evol. Microbiol.">
        <title>The Global Catalogue of Microorganisms (GCM) 10K type strain sequencing project: providing services to taxonomists for standard genome sequencing and annotation.</title>
        <authorList>
            <consortium name="The Broad Institute Genomics Platform"/>
            <consortium name="The Broad Institute Genome Sequencing Center for Infectious Disease"/>
            <person name="Wu L."/>
            <person name="Ma J."/>
        </authorList>
    </citation>
    <scope>NUCLEOTIDE SEQUENCE [LARGE SCALE GENOMIC DNA]</scope>
    <source>
        <strain evidence="4">KACC 11904</strain>
    </source>
</reference>
<dbReference type="PROSITE" id="PS51257">
    <property type="entry name" value="PROKAR_LIPOPROTEIN"/>
    <property type="match status" value="1"/>
</dbReference>
<comment type="caution">
    <text evidence="3">The sequence shown here is derived from an EMBL/GenBank/DDBJ whole genome shotgun (WGS) entry which is preliminary data.</text>
</comment>
<protein>
    <submittedName>
        <fullName evidence="3">Extracellular solute-binding protein</fullName>
    </submittedName>
</protein>
<dbReference type="RefSeq" id="WP_270879179.1">
    <property type="nucleotide sequence ID" value="NZ_JAQFVF010000023.1"/>
</dbReference>
<dbReference type="Gene3D" id="3.40.190.10">
    <property type="entry name" value="Periplasmic binding protein-like II"/>
    <property type="match status" value="2"/>
</dbReference>
<name>A0ABW0KJJ7_9BACL</name>
<keyword evidence="4" id="KW-1185">Reference proteome</keyword>
<keyword evidence="1" id="KW-0732">Signal</keyword>
<organism evidence="3 4">
    <name type="scientific">Paenibacillus aestuarii</name>
    <dbReference type="NCBI Taxonomy" id="516965"/>
    <lineage>
        <taxon>Bacteria</taxon>
        <taxon>Bacillati</taxon>
        <taxon>Bacillota</taxon>
        <taxon>Bacilli</taxon>
        <taxon>Bacillales</taxon>
        <taxon>Paenibacillaceae</taxon>
        <taxon>Paenibacillus</taxon>
    </lineage>
</organism>
<dbReference type="InterPro" id="IPR050490">
    <property type="entry name" value="Bact_solute-bd_prot1"/>
</dbReference>
<evidence type="ECO:0000256" key="2">
    <source>
        <dbReference type="SAM" id="MobiDB-lite"/>
    </source>
</evidence>
<evidence type="ECO:0000256" key="1">
    <source>
        <dbReference type="ARBA" id="ARBA00022729"/>
    </source>
</evidence>
<dbReference type="EMBL" id="JBHSMJ010000065">
    <property type="protein sequence ID" value="MFC5452918.1"/>
    <property type="molecule type" value="Genomic_DNA"/>
</dbReference>
<dbReference type="Proteomes" id="UP001596044">
    <property type="component" value="Unassembled WGS sequence"/>
</dbReference>
<dbReference type="PANTHER" id="PTHR43649:SF33">
    <property type="entry name" value="POLYGALACTURONAN_RHAMNOGALACTURONAN-BINDING PROTEIN YTCQ"/>
    <property type="match status" value="1"/>
</dbReference>
<evidence type="ECO:0000313" key="4">
    <source>
        <dbReference type="Proteomes" id="UP001596044"/>
    </source>
</evidence>
<accession>A0ABW0KJJ7</accession>
<feature type="compositionally biased region" description="Polar residues" evidence="2">
    <location>
        <begin position="22"/>
        <end position="42"/>
    </location>
</feature>
<gene>
    <name evidence="3" type="ORF">ACFPOG_32420</name>
</gene>
<feature type="region of interest" description="Disordered" evidence="2">
    <location>
        <begin position="22"/>
        <end position="56"/>
    </location>
</feature>
<dbReference type="SUPFAM" id="SSF53850">
    <property type="entry name" value="Periplasmic binding protein-like II"/>
    <property type="match status" value="1"/>
</dbReference>
<evidence type="ECO:0000313" key="3">
    <source>
        <dbReference type="EMBL" id="MFC5452918.1"/>
    </source>
</evidence>
<proteinExistence type="predicted"/>